<organism evidence="4 5">
    <name type="scientific">Byssothecium circinans</name>
    <dbReference type="NCBI Taxonomy" id="147558"/>
    <lineage>
        <taxon>Eukaryota</taxon>
        <taxon>Fungi</taxon>
        <taxon>Dikarya</taxon>
        <taxon>Ascomycota</taxon>
        <taxon>Pezizomycotina</taxon>
        <taxon>Dothideomycetes</taxon>
        <taxon>Pleosporomycetidae</taxon>
        <taxon>Pleosporales</taxon>
        <taxon>Massarineae</taxon>
        <taxon>Massarinaceae</taxon>
        <taxon>Byssothecium</taxon>
    </lineage>
</organism>
<evidence type="ECO:0000256" key="1">
    <source>
        <dbReference type="ARBA" id="ARBA00006484"/>
    </source>
</evidence>
<accession>A0A6A5UCT4</accession>
<sequence>MEGIPSLTGVALITGAGSGIGKEEAANLAAEESRSVATNKEYRPFAILVDVSDAASVQEMVNKTVGEFGRIDYSVNAAGIGNSTLRPTGQSSLEELNRIIDVNLKGTAFCVRAVIEVMRKQEPVMYTSKRERAKDNPPRSLGRGAIVNLGSAYSYMTSFGTFAYTASKHGVIGLTKAAGFDYAKDGIRVNAVCPGPVDTPIMQRSIARAPVIAQTMKGIPLGGQMAIVDEVASVVLFLCGPGASYMTGSGLLVDAGVTLSSARL</sequence>
<dbReference type="EMBL" id="ML976979">
    <property type="protein sequence ID" value="KAF1962120.1"/>
    <property type="molecule type" value="Genomic_DNA"/>
</dbReference>
<comment type="similarity">
    <text evidence="1">Belongs to the short-chain dehydrogenases/reductases (SDR) family.</text>
</comment>
<dbReference type="FunFam" id="3.40.50.720:FF:000084">
    <property type="entry name" value="Short-chain dehydrogenase reductase"/>
    <property type="match status" value="1"/>
</dbReference>
<dbReference type="Gene3D" id="3.40.50.720">
    <property type="entry name" value="NAD(P)-binding Rossmann-like Domain"/>
    <property type="match status" value="1"/>
</dbReference>
<dbReference type="InterPro" id="IPR036291">
    <property type="entry name" value="NAD(P)-bd_dom_sf"/>
</dbReference>
<dbReference type="PROSITE" id="PS00061">
    <property type="entry name" value="ADH_SHORT"/>
    <property type="match status" value="1"/>
</dbReference>
<dbReference type="PANTHER" id="PTHR24321:SF12">
    <property type="entry name" value="SHORT-CHAIN DEHYDROGENASE_REDUCTASE FAMILY, PUTATIVE (AFU_ORTHOLOGUE AFUA_5G14340)-RELATED"/>
    <property type="match status" value="1"/>
</dbReference>
<dbReference type="PRINTS" id="PR00080">
    <property type="entry name" value="SDRFAMILY"/>
</dbReference>
<name>A0A6A5UCT4_9PLEO</name>
<evidence type="ECO:0000256" key="2">
    <source>
        <dbReference type="ARBA" id="ARBA00022857"/>
    </source>
</evidence>
<dbReference type="CDD" id="cd05233">
    <property type="entry name" value="SDR_c"/>
    <property type="match status" value="1"/>
</dbReference>
<proteinExistence type="inferred from homology"/>
<dbReference type="AlphaFoldDB" id="A0A6A5UCT4"/>
<reference evidence="4" key="1">
    <citation type="journal article" date="2020" name="Stud. Mycol.">
        <title>101 Dothideomycetes genomes: a test case for predicting lifestyles and emergence of pathogens.</title>
        <authorList>
            <person name="Haridas S."/>
            <person name="Albert R."/>
            <person name="Binder M."/>
            <person name="Bloem J."/>
            <person name="Labutti K."/>
            <person name="Salamov A."/>
            <person name="Andreopoulos B."/>
            <person name="Baker S."/>
            <person name="Barry K."/>
            <person name="Bills G."/>
            <person name="Bluhm B."/>
            <person name="Cannon C."/>
            <person name="Castanera R."/>
            <person name="Culley D."/>
            <person name="Daum C."/>
            <person name="Ezra D."/>
            <person name="Gonzalez J."/>
            <person name="Henrissat B."/>
            <person name="Kuo A."/>
            <person name="Liang C."/>
            <person name="Lipzen A."/>
            <person name="Lutzoni F."/>
            <person name="Magnuson J."/>
            <person name="Mondo S."/>
            <person name="Nolan M."/>
            <person name="Ohm R."/>
            <person name="Pangilinan J."/>
            <person name="Park H.-J."/>
            <person name="Ramirez L."/>
            <person name="Alfaro M."/>
            <person name="Sun H."/>
            <person name="Tritt A."/>
            <person name="Yoshinaga Y."/>
            <person name="Zwiers L.-H."/>
            <person name="Turgeon B."/>
            <person name="Goodwin S."/>
            <person name="Spatafora J."/>
            <person name="Crous P."/>
            <person name="Grigoriev I."/>
        </authorList>
    </citation>
    <scope>NUCLEOTIDE SEQUENCE</scope>
    <source>
        <strain evidence="4">CBS 675.92</strain>
    </source>
</reference>
<protein>
    <submittedName>
        <fullName evidence="4">NAD(P)-binding protein</fullName>
    </submittedName>
</protein>
<dbReference type="InterPro" id="IPR002347">
    <property type="entry name" value="SDR_fam"/>
</dbReference>
<evidence type="ECO:0000256" key="3">
    <source>
        <dbReference type="ARBA" id="ARBA00023002"/>
    </source>
</evidence>
<dbReference type="SUPFAM" id="SSF51735">
    <property type="entry name" value="NAD(P)-binding Rossmann-fold domains"/>
    <property type="match status" value="1"/>
</dbReference>
<keyword evidence="3" id="KW-0560">Oxidoreductase</keyword>
<dbReference type="Proteomes" id="UP000800035">
    <property type="component" value="Unassembled WGS sequence"/>
</dbReference>
<dbReference type="Pfam" id="PF13561">
    <property type="entry name" value="adh_short_C2"/>
    <property type="match status" value="1"/>
</dbReference>
<keyword evidence="5" id="KW-1185">Reference proteome</keyword>
<keyword evidence="2" id="KW-0521">NADP</keyword>
<gene>
    <name evidence="4" type="ORF">CC80DRAFT_588727</name>
</gene>
<dbReference type="InterPro" id="IPR020904">
    <property type="entry name" value="Sc_DH/Rdtase_CS"/>
</dbReference>
<evidence type="ECO:0000313" key="5">
    <source>
        <dbReference type="Proteomes" id="UP000800035"/>
    </source>
</evidence>
<dbReference type="GO" id="GO:0016491">
    <property type="term" value="F:oxidoreductase activity"/>
    <property type="evidence" value="ECO:0007669"/>
    <property type="project" value="UniProtKB-KW"/>
</dbReference>
<dbReference type="PRINTS" id="PR00081">
    <property type="entry name" value="GDHRDH"/>
</dbReference>
<dbReference type="PANTHER" id="PTHR24321">
    <property type="entry name" value="DEHYDROGENASES, SHORT CHAIN"/>
    <property type="match status" value="1"/>
</dbReference>
<evidence type="ECO:0000313" key="4">
    <source>
        <dbReference type="EMBL" id="KAF1962120.1"/>
    </source>
</evidence>
<dbReference type="OrthoDB" id="5840532at2759"/>